<dbReference type="InterPro" id="IPR004332">
    <property type="entry name" value="Transposase_MuDR"/>
</dbReference>
<name>A0A699HNU0_TANCI</name>
<feature type="compositionally biased region" description="Basic residues" evidence="1">
    <location>
        <begin position="734"/>
        <end position="744"/>
    </location>
</feature>
<protein>
    <recommendedName>
        <fullName evidence="2">Transposase MuDR plant domain-containing protein</fullName>
    </recommendedName>
</protein>
<feature type="region of interest" description="Disordered" evidence="1">
    <location>
        <begin position="230"/>
        <end position="263"/>
    </location>
</feature>
<gene>
    <name evidence="3" type="ORF">Tci_414606</name>
</gene>
<sequence length="759" mass="87254">MVLVLEGSQEFLVKSFRILIDNTILSKAKVPRWLRVVPIKVNVHVWRVCLDKLPARANLSLKGMDIPSIACPLYSKPEIAYKCLYGLTSLLSDSKPMPYGSLTPVSLRVSADVNEATLRWCIGEEPVTEYRDYDYVSMEREKNRVCLWSFTTELRSLGFKDCDVNGVYYKEPLKRLTDGMKLINDQASLYDMFSCASRTGVVELYVEHSEEWLRTNNKLVDYDYTTGMSFDQSTGSRQNADDNEESEQDETTSSEEEDHEEDFEAELDTVVETLSPNQDTEVTDGINAVREHYKALNQNKLIPAANILEKELHHGNEENDNSKGSEENYLENSDVESLDDEILEDGTTQMRRTPVRFPRYNENCRTISFFIGQSFNDHTKFKRVVLKYAVQEKREYELGKNARQRVRVKCIDEHCKWLVYAADEKHDGKKYFLVKTLNNTHTCSKVFTISHIKAPWIAEQWETMIYAHPDIKPTYIQDTIKAQLELEVTRSQCKRAKAIVIKRLEKDVLHEYKKLNDYARALVDTNPRSSVDIEVEQIGQGVPPFFKRMYVCLAAVRDGFLSGCRKYLGLDGCFLKGVVKGIVKRSCNNDSKAEHRLCARHIYTNGIPIFVVNNSKWPSIPLLNVQMRHNFREDLREYIMERRIKRLSFAQRWRLICGPNIRDVVNENCSAGCKWKIKWNGDDSFQVYIGKTQHCVHLGDRTCTCGAWELSGRVSSSVGHDFKTCPVDDGGKYQPKKSKTKKPTTKSATKNMPSLVLNP</sequence>
<dbReference type="Pfam" id="PF03108">
    <property type="entry name" value="DBD_Tnp_Mut"/>
    <property type="match status" value="1"/>
</dbReference>
<evidence type="ECO:0000259" key="2">
    <source>
        <dbReference type="Pfam" id="PF03108"/>
    </source>
</evidence>
<reference evidence="3" key="1">
    <citation type="journal article" date="2019" name="Sci. Rep.">
        <title>Draft genome of Tanacetum cinerariifolium, the natural source of mosquito coil.</title>
        <authorList>
            <person name="Yamashiro T."/>
            <person name="Shiraishi A."/>
            <person name="Satake H."/>
            <person name="Nakayama K."/>
        </authorList>
    </citation>
    <scope>NUCLEOTIDE SEQUENCE</scope>
</reference>
<proteinExistence type="predicted"/>
<evidence type="ECO:0000256" key="1">
    <source>
        <dbReference type="SAM" id="MobiDB-lite"/>
    </source>
</evidence>
<dbReference type="AlphaFoldDB" id="A0A699HNU0"/>
<dbReference type="PANTHER" id="PTHR31973">
    <property type="entry name" value="POLYPROTEIN, PUTATIVE-RELATED"/>
    <property type="match status" value="1"/>
</dbReference>
<feature type="compositionally biased region" description="Acidic residues" evidence="1">
    <location>
        <begin position="241"/>
        <end position="263"/>
    </location>
</feature>
<evidence type="ECO:0000313" key="3">
    <source>
        <dbReference type="EMBL" id="GEY42632.1"/>
    </source>
</evidence>
<comment type="caution">
    <text evidence="3">The sequence shown here is derived from an EMBL/GenBank/DDBJ whole genome shotgun (WGS) entry which is preliminary data.</text>
</comment>
<organism evidence="3">
    <name type="scientific">Tanacetum cinerariifolium</name>
    <name type="common">Dalmatian daisy</name>
    <name type="synonym">Chrysanthemum cinerariifolium</name>
    <dbReference type="NCBI Taxonomy" id="118510"/>
    <lineage>
        <taxon>Eukaryota</taxon>
        <taxon>Viridiplantae</taxon>
        <taxon>Streptophyta</taxon>
        <taxon>Embryophyta</taxon>
        <taxon>Tracheophyta</taxon>
        <taxon>Spermatophyta</taxon>
        <taxon>Magnoliopsida</taxon>
        <taxon>eudicotyledons</taxon>
        <taxon>Gunneridae</taxon>
        <taxon>Pentapetalae</taxon>
        <taxon>asterids</taxon>
        <taxon>campanulids</taxon>
        <taxon>Asterales</taxon>
        <taxon>Asteraceae</taxon>
        <taxon>Asteroideae</taxon>
        <taxon>Anthemideae</taxon>
        <taxon>Anthemidinae</taxon>
        <taxon>Tanacetum</taxon>
    </lineage>
</organism>
<feature type="domain" description="Transposase MuDR plant" evidence="2">
    <location>
        <begin position="370"/>
        <end position="426"/>
    </location>
</feature>
<dbReference type="EMBL" id="BKCJ010177554">
    <property type="protein sequence ID" value="GEY42632.1"/>
    <property type="molecule type" value="Genomic_DNA"/>
</dbReference>
<dbReference type="PANTHER" id="PTHR31973:SF189">
    <property type="entry name" value="TRANSPOSASE, MUDR, PLANT, MULE TRANSPOSASE DOMAIN PROTEIN-RELATED"/>
    <property type="match status" value="1"/>
</dbReference>
<feature type="region of interest" description="Disordered" evidence="1">
    <location>
        <begin position="728"/>
        <end position="759"/>
    </location>
</feature>
<accession>A0A699HNU0</accession>